<dbReference type="Gene3D" id="1.50.10.10">
    <property type="match status" value="1"/>
</dbReference>
<evidence type="ECO:0000256" key="4">
    <source>
        <dbReference type="ARBA" id="ARBA00022801"/>
    </source>
</evidence>
<comment type="similarity">
    <text evidence="2">Belongs to the glycosyl hydrolase 9 (cellulase E) family.</text>
</comment>
<evidence type="ECO:0000256" key="5">
    <source>
        <dbReference type="ARBA" id="ARBA00023001"/>
    </source>
</evidence>
<feature type="region of interest" description="Disordered" evidence="10">
    <location>
        <begin position="744"/>
        <end position="816"/>
    </location>
</feature>
<comment type="caution">
    <text evidence="13">The sequence shown here is derived from an EMBL/GenBank/DDBJ whole genome shotgun (WGS) entry which is preliminary data.</text>
</comment>
<dbReference type="Proteomes" id="UP001445335">
    <property type="component" value="Unassembled WGS sequence"/>
</dbReference>
<dbReference type="InterPro" id="IPR011013">
    <property type="entry name" value="Gal_mutarotase_sf_dom"/>
</dbReference>
<dbReference type="SUPFAM" id="SSF48208">
    <property type="entry name" value="Six-hairpin glycosidases"/>
    <property type="match status" value="1"/>
</dbReference>
<dbReference type="InterPro" id="IPR014718">
    <property type="entry name" value="GH-type_carb-bd"/>
</dbReference>
<accession>A0AAW1SHP7</accession>
<keyword evidence="9" id="KW-0624">Polysaccharide degradation</keyword>
<dbReference type="Pfam" id="PF00759">
    <property type="entry name" value="Glyco_hydro_9"/>
    <property type="match status" value="1"/>
</dbReference>
<dbReference type="InterPro" id="IPR029044">
    <property type="entry name" value="Nucleotide-diphossugar_trans"/>
</dbReference>
<dbReference type="InterPro" id="IPR008183">
    <property type="entry name" value="Aldose_1/G6P_1-epimerase"/>
</dbReference>
<feature type="transmembrane region" description="Helical" evidence="11">
    <location>
        <begin position="93"/>
        <end position="110"/>
    </location>
</feature>
<dbReference type="Gene3D" id="3.90.550.10">
    <property type="entry name" value="Spore Coat Polysaccharide Biosynthesis Protein SpsA, Chain A"/>
    <property type="match status" value="1"/>
</dbReference>
<feature type="transmembrane region" description="Helical" evidence="11">
    <location>
        <begin position="666"/>
        <end position="686"/>
    </location>
</feature>
<evidence type="ECO:0000256" key="2">
    <source>
        <dbReference type="ARBA" id="ARBA00007072"/>
    </source>
</evidence>
<keyword evidence="5" id="KW-0136">Cellulose degradation</keyword>
<dbReference type="EMBL" id="JALJOU010000003">
    <property type="protein sequence ID" value="KAK9845425.1"/>
    <property type="molecule type" value="Genomic_DNA"/>
</dbReference>
<keyword evidence="11" id="KW-0812">Transmembrane</keyword>
<keyword evidence="14" id="KW-1185">Reference proteome</keyword>
<dbReference type="GO" id="GO:0030245">
    <property type="term" value="P:cellulose catabolic process"/>
    <property type="evidence" value="ECO:0007669"/>
    <property type="project" value="UniProtKB-KW"/>
</dbReference>
<evidence type="ECO:0000259" key="12">
    <source>
        <dbReference type="Pfam" id="PF00759"/>
    </source>
</evidence>
<reference evidence="13 14" key="1">
    <citation type="journal article" date="2024" name="Nat. Commun.">
        <title>Phylogenomics reveals the evolutionary origins of lichenization in chlorophyte algae.</title>
        <authorList>
            <person name="Puginier C."/>
            <person name="Libourel C."/>
            <person name="Otte J."/>
            <person name="Skaloud P."/>
            <person name="Haon M."/>
            <person name="Grisel S."/>
            <person name="Petersen M."/>
            <person name="Berrin J.G."/>
            <person name="Delaux P.M."/>
            <person name="Dal Grande F."/>
            <person name="Keller J."/>
        </authorList>
    </citation>
    <scope>NUCLEOTIDE SEQUENCE [LARGE SCALE GENOMIC DNA]</scope>
    <source>
        <strain evidence="13 14">SAG 245.80</strain>
    </source>
</reference>
<feature type="transmembrane region" description="Helical" evidence="11">
    <location>
        <begin position="226"/>
        <end position="250"/>
    </location>
</feature>
<protein>
    <recommendedName>
        <fullName evidence="3">cellulase</fullName>
        <ecNumber evidence="3">3.2.1.4</ecNumber>
    </recommendedName>
</protein>
<dbReference type="InterPro" id="IPR012341">
    <property type="entry name" value="6hp_glycosidase-like_sf"/>
</dbReference>
<evidence type="ECO:0000313" key="14">
    <source>
        <dbReference type="Proteomes" id="UP001445335"/>
    </source>
</evidence>
<dbReference type="SUPFAM" id="SSF74650">
    <property type="entry name" value="Galactose mutarotase-like"/>
    <property type="match status" value="1"/>
</dbReference>
<evidence type="ECO:0000256" key="8">
    <source>
        <dbReference type="ARBA" id="ARBA00023295"/>
    </source>
</evidence>
<dbReference type="PANTHER" id="PTHR22298">
    <property type="entry name" value="ENDO-1,4-BETA-GLUCANASE"/>
    <property type="match status" value="1"/>
</dbReference>
<dbReference type="GO" id="GO:0008810">
    <property type="term" value="F:cellulase activity"/>
    <property type="evidence" value="ECO:0007669"/>
    <property type="project" value="UniProtKB-EC"/>
</dbReference>
<feature type="transmembrane region" description="Helical" evidence="11">
    <location>
        <begin position="960"/>
        <end position="980"/>
    </location>
</feature>
<dbReference type="InterPro" id="IPR008928">
    <property type="entry name" value="6-hairpin_glycosidase_sf"/>
</dbReference>
<evidence type="ECO:0000256" key="9">
    <source>
        <dbReference type="ARBA" id="ARBA00023326"/>
    </source>
</evidence>
<dbReference type="GO" id="GO:0030246">
    <property type="term" value="F:carbohydrate binding"/>
    <property type="evidence" value="ECO:0007669"/>
    <property type="project" value="InterPro"/>
</dbReference>
<keyword evidence="8" id="KW-0326">Glycosidase</keyword>
<feature type="transmembrane region" description="Helical" evidence="11">
    <location>
        <begin position="318"/>
        <end position="342"/>
    </location>
</feature>
<feature type="compositionally biased region" description="Low complexity" evidence="10">
    <location>
        <begin position="744"/>
        <end position="767"/>
    </location>
</feature>
<feature type="transmembrane region" description="Helical" evidence="11">
    <location>
        <begin position="195"/>
        <end position="214"/>
    </location>
</feature>
<feature type="transmembrane region" description="Helical" evidence="11">
    <location>
        <begin position="894"/>
        <end position="916"/>
    </location>
</feature>
<proteinExistence type="inferred from homology"/>
<keyword evidence="6" id="KW-0413">Isomerase</keyword>
<feature type="compositionally biased region" description="Low complexity" evidence="10">
    <location>
        <begin position="779"/>
        <end position="810"/>
    </location>
</feature>
<sequence>MPADGRCALKRALPAHRKSQPSLDKGLRDLKQRRAIAPVAAGGDRRGPAGQVRERALEGAEDAKAKAQENGLVQRLVAAHKELTSSGISVSKLLLTALVCSSTFGFFIQVSHNNGFLPKYDVLQFKVGPALQSGVIPLVLAPIWLLYGYLQPLLDTMFKDDPATQVATARARSLAYVMLNWGVIVAMFLASDYVYLANFPHWQCSAILAALWLANYKAFDSTRQGLLLALLLLVGAPSGESFIVNVLHLWHYDRPDILGVPHWAGWCYAAYTHGVEPTGEGSSWAPWGALVYTAYVGSAVAYFGVRCVFTLNLGALQWYAYLMLAVELLGAAAVLLGGLAIVRRTPRLPVPRTERWKADLKDAGGGWSIQVLLPCYTETAAMAAAAAESVLAARLPPGCALTLWLLDDGRDPAKAAWVAAANARASASVGYLSERARPECEAEGCAGALNAGLAAAYGEAGAGGRDAVAVLHAHQALAPAFFERALPALAASASTALVTVRQQAANVDAQADLLGACARVWGERLLPGRGAWGAVEGTRSSCLLRAAPLLAVGGFPEALGGDLLLGQRLAQRGLHARHLPEYLVSCEAPEEGSAFRARARRCQACLAHFFSRSCPLFARGLPAGVRLLALGDALHYITAAVCVPAALAVPAAAASTYGVLPLLLTWQWLAAAAPYLALTLAVRLWCSAPAQLPSAFFAALEPLVMWATYLRAAVAAMGRALCLIREPARARPAVHTGAALAAGAADRGSPSSGASSLFSSSEAGSVSDAGAPERVATVRGSAGPSSAGHGPRSIGFGRGRSAAQGSAGTGDSTACSMQSRAVPLGAPRPARRPVVTLAEVHGALAAGRRPGWSMQAWSAAEASAHANAAGRSDQDSSAWARGIGVHVTGARQDLWAPAMALLVSLAACVYCVVQLVGAVRPRPTLGLAAAWAAFNCVPPALLLGYALGGRGAALRWGARAGATAMAAALLAALMLTALLLPPRYDYGKVLGDAYLFYETQRSGVLPADNRIPWRGNSALQDGIGNHSLAGGWYDAGDHLKTSLTTAIATSLLAWGLLEFPEGHRLSGQQHWAESTIRWSANWLMACHISPTEFVAQVGNQTIDHLYWGRPEDITPTTYGARLVYVVDPAHPAADVVGAAAAALAATAQALNATDPLFAVEALRHARELYSFATLHPGTYLASLPEAATIYPSTSQNQGLAWAAAWLHGATGSRQYLADANDYLAATQAFEGEKFRTHVAFWDNLVWSTQLLLWTRTRSPVYQARVRAFLDDWRLGRTVSYTACGLAFRWSPPFWGALRDTANAAHLALVYARHAPAEAPALRCWAASQLRYILGDQGRSLVGGAGRNPPQRFHHRAASCPWPPAPCTWSAESSPDPNPHVLAGAMAGSLLLPADRFSDNRTDFQITEPGVEMNAGFTAALAGLSEAPLNWERCSQIDDWHAESAPLAVAEPEEAVVLANAAGAEVHVWPVGAAIQKLLLPDRFGRLADVVLGFDDPVQYQDQGGLAPVGGEAREAPLFGAVVGRVTGQIRGGRFQVDNRTAWTSKNYHWNTRDGGFVGWGQRAWAVAARLATQDGPAVRLTYASKDGDMGFPGTVQAAVTYTLTADSRLLIDFEATSDAPTPIAMGQHTYFNLDGVAALGTVLDHQLLVNGSSYTPIDDDGNTLGAVVPVAGTPLDFTTPALLGERLASAPRPPSWPAGYDSNLALFGLTNMTARSGVHDCNAHPTPQSAARLWSPASGRALEVLTTAPGLGLYTGNALDGSLVGKGGVRYPQHAGIVLQAQGWPDAANMYWYPQCVLRPNQTYHVRTVWRFYTADGAAEAWGAS</sequence>
<dbReference type="Pfam" id="PF01263">
    <property type="entry name" value="Aldose_epim"/>
    <property type="match status" value="1"/>
</dbReference>
<feature type="transmembrane region" description="Helical" evidence="11">
    <location>
        <begin position="636"/>
        <end position="660"/>
    </location>
</feature>
<evidence type="ECO:0000256" key="1">
    <source>
        <dbReference type="ARBA" id="ARBA00000966"/>
    </source>
</evidence>
<evidence type="ECO:0000256" key="6">
    <source>
        <dbReference type="ARBA" id="ARBA00023235"/>
    </source>
</evidence>
<dbReference type="InterPro" id="IPR001701">
    <property type="entry name" value="Glyco_hydro_9"/>
</dbReference>
<dbReference type="GO" id="GO:0016853">
    <property type="term" value="F:isomerase activity"/>
    <property type="evidence" value="ECO:0007669"/>
    <property type="project" value="UniProtKB-KW"/>
</dbReference>
<keyword evidence="11" id="KW-1133">Transmembrane helix</keyword>
<comment type="catalytic activity">
    <reaction evidence="1">
        <text>Endohydrolysis of (1-&gt;4)-beta-D-glucosidic linkages in cellulose, lichenin and cereal beta-D-glucans.</text>
        <dbReference type="EC" id="3.2.1.4"/>
    </reaction>
</comment>
<keyword evidence="7" id="KW-0119">Carbohydrate metabolism</keyword>
<gene>
    <name evidence="13" type="ORF">WJX81_006137</name>
</gene>
<dbReference type="EC" id="3.2.1.4" evidence="3"/>
<name>A0AAW1SHP7_9CHLO</name>
<evidence type="ECO:0000256" key="10">
    <source>
        <dbReference type="SAM" id="MobiDB-lite"/>
    </source>
</evidence>
<keyword evidence="11" id="KW-0472">Membrane</keyword>
<dbReference type="CDD" id="cd09019">
    <property type="entry name" value="galactose_mutarotase_like"/>
    <property type="match status" value="1"/>
</dbReference>
<evidence type="ECO:0000256" key="7">
    <source>
        <dbReference type="ARBA" id="ARBA00023277"/>
    </source>
</evidence>
<feature type="domain" description="Glycoside hydrolase family 9" evidence="12">
    <location>
        <begin position="986"/>
        <end position="1420"/>
    </location>
</feature>
<organism evidence="13 14">
    <name type="scientific">Elliptochloris bilobata</name>
    <dbReference type="NCBI Taxonomy" id="381761"/>
    <lineage>
        <taxon>Eukaryota</taxon>
        <taxon>Viridiplantae</taxon>
        <taxon>Chlorophyta</taxon>
        <taxon>core chlorophytes</taxon>
        <taxon>Trebouxiophyceae</taxon>
        <taxon>Trebouxiophyceae incertae sedis</taxon>
        <taxon>Elliptochloris clade</taxon>
        <taxon>Elliptochloris</taxon>
    </lineage>
</organism>
<feature type="transmembrane region" description="Helical" evidence="11">
    <location>
        <begin position="130"/>
        <end position="150"/>
    </location>
</feature>
<dbReference type="SUPFAM" id="SSF53448">
    <property type="entry name" value="Nucleotide-diphospho-sugar transferases"/>
    <property type="match status" value="1"/>
</dbReference>
<evidence type="ECO:0000256" key="11">
    <source>
        <dbReference type="SAM" id="Phobius"/>
    </source>
</evidence>
<dbReference type="Gene3D" id="2.70.98.10">
    <property type="match status" value="1"/>
</dbReference>
<evidence type="ECO:0000256" key="3">
    <source>
        <dbReference type="ARBA" id="ARBA00012601"/>
    </source>
</evidence>
<evidence type="ECO:0000313" key="13">
    <source>
        <dbReference type="EMBL" id="KAK9845425.1"/>
    </source>
</evidence>
<dbReference type="InterPro" id="IPR047215">
    <property type="entry name" value="Galactose_mutarotase-like"/>
</dbReference>
<feature type="transmembrane region" description="Helical" evidence="11">
    <location>
        <begin position="171"/>
        <end position="189"/>
    </location>
</feature>
<feature type="region of interest" description="Disordered" evidence="10">
    <location>
        <begin position="1"/>
        <end position="27"/>
    </location>
</feature>
<keyword evidence="4" id="KW-0378">Hydrolase</keyword>
<feature type="transmembrane region" description="Helical" evidence="11">
    <location>
        <begin position="928"/>
        <end position="948"/>
    </location>
</feature>